<feature type="compositionally biased region" description="Polar residues" evidence="1">
    <location>
        <begin position="1"/>
        <end position="15"/>
    </location>
</feature>
<evidence type="ECO:0000313" key="2">
    <source>
        <dbReference type="EMBL" id="AMD20817.1"/>
    </source>
</evidence>
<dbReference type="Proteomes" id="UP000243052">
    <property type="component" value="Chromosome iv"/>
</dbReference>
<evidence type="ECO:0000313" key="3">
    <source>
        <dbReference type="Proteomes" id="UP000243052"/>
    </source>
</evidence>
<organism evidence="2 3">
    <name type="scientific">Eremothecium sinecaudum</name>
    <dbReference type="NCBI Taxonomy" id="45286"/>
    <lineage>
        <taxon>Eukaryota</taxon>
        <taxon>Fungi</taxon>
        <taxon>Dikarya</taxon>
        <taxon>Ascomycota</taxon>
        <taxon>Saccharomycotina</taxon>
        <taxon>Saccharomycetes</taxon>
        <taxon>Saccharomycetales</taxon>
        <taxon>Saccharomycetaceae</taxon>
        <taxon>Eremothecium</taxon>
    </lineage>
</organism>
<sequence>MSGTSQPEDYSSDSSPPAYHEDGLTVKALASNIEQEIFAKFRNQAKEMIMSGIGSSASLSKQDIQKTSKRDAEDLKAKLQPSLDELDRRTTLAIKRIVREKYFADVKDQ</sequence>
<feature type="compositionally biased region" description="Basic and acidic residues" evidence="1">
    <location>
        <begin position="63"/>
        <end position="73"/>
    </location>
</feature>
<feature type="region of interest" description="Disordered" evidence="1">
    <location>
        <begin position="1"/>
        <end position="22"/>
    </location>
</feature>
<proteinExistence type="predicted"/>
<gene>
    <name evidence="2" type="ORF">AW171_hschr42734</name>
</gene>
<accession>A0A0X8HSU6</accession>
<dbReference type="EMBL" id="CP014244">
    <property type="protein sequence ID" value="AMD20817.1"/>
    <property type="molecule type" value="Genomic_DNA"/>
</dbReference>
<dbReference type="AlphaFoldDB" id="A0A0X8HSU6"/>
<reference evidence="2 3" key="1">
    <citation type="submission" date="2016-01" db="EMBL/GenBank/DDBJ databases">
        <title>Genome sequence of the yeast Holleya sinecauda.</title>
        <authorList>
            <person name="Dietrich F.S."/>
        </authorList>
    </citation>
    <scope>NUCLEOTIDE SEQUENCE [LARGE SCALE GENOMIC DNA]</scope>
    <source>
        <strain evidence="2 3">ATCC 58844</strain>
    </source>
</reference>
<protein>
    <submittedName>
        <fullName evidence="2">HDR075Wp</fullName>
    </submittedName>
</protein>
<dbReference type="GeneID" id="28724081"/>
<dbReference type="Pfam" id="PF08315">
    <property type="entry name" value="cwf18"/>
    <property type="match status" value="1"/>
</dbReference>
<dbReference type="RefSeq" id="XP_017987813.1">
    <property type="nucleotide sequence ID" value="XM_018132324.1"/>
</dbReference>
<feature type="region of interest" description="Disordered" evidence="1">
    <location>
        <begin position="54"/>
        <end position="73"/>
    </location>
</feature>
<keyword evidence="3" id="KW-1185">Reference proteome</keyword>
<dbReference type="InterPro" id="IPR013169">
    <property type="entry name" value="mRNA_splic_Cwf18-like"/>
</dbReference>
<name>A0A0X8HSU6_9SACH</name>
<evidence type="ECO:0000256" key="1">
    <source>
        <dbReference type="SAM" id="MobiDB-lite"/>
    </source>
</evidence>
<dbReference type="OrthoDB" id="4036654at2759"/>